<accession>A0A2S7IUL0</accession>
<name>A0A2S7IUL0_9HYPH</name>
<proteinExistence type="predicted"/>
<protein>
    <submittedName>
        <fullName evidence="1">Uncharacterized protein</fullName>
    </submittedName>
</protein>
<dbReference type="AlphaFoldDB" id="A0A2S7IUL0"/>
<dbReference type="Proteomes" id="UP000238493">
    <property type="component" value="Unassembled WGS sequence"/>
</dbReference>
<comment type="caution">
    <text evidence="1">The sequence shown here is derived from an EMBL/GenBank/DDBJ whole genome shotgun (WGS) entry which is preliminary data.</text>
</comment>
<dbReference type="EMBL" id="PTRC01000051">
    <property type="protein sequence ID" value="PQA71695.1"/>
    <property type="molecule type" value="Genomic_DNA"/>
</dbReference>
<evidence type="ECO:0000313" key="2">
    <source>
        <dbReference type="Proteomes" id="UP000238493"/>
    </source>
</evidence>
<gene>
    <name evidence="1" type="ORF">C3731_20625</name>
</gene>
<reference evidence="1 2" key="1">
    <citation type="submission" date="2018-02" db="EMBL/GenBank/DDBJ databases">
        <title>Draft genome sequence of Ochrobactrum oryzae found in Brazil.</title>
        <authorList>
            <person name="Cerdeira L."/>
            <person name="Andrade F."/>
            <person name="Zacariotto T."/>
            <person name="Barbosa B."/>
            <person name="Santos S."/>
            <person name="Cassetari V."/>
            <person name="Lincopan N."/>
        </authorList>
    </citation>
    <scope>NUCLEOTIDE SEQUENCE [LARGE SCALE GENOMIC DNA]</scope>
    <source>
        <strain evidence="1 2">OA447</strain>
    </source>
</reference>
<organism evidence="1 2">
    <name type="scientific">Brucella oryzae</name>
    <dbReference type="NCBI Taxonomy" id="335286"/>
    <lineage>
        <taxon>Bacteria</taxon>
        <taxon>Pseudomonadati</taxon>
        <taxon>Pseudomonadota</taxon>
        <taxon>Alphaproteobacteria</taxon>
        <taxon>Hyphomicrobiales</taxon>
        <taxon>Brucellaceae</taxon>
        <taxon>Brucella/Ochrobactrum group</taxon>
        <taxon>Brucella</taxon>
    </lineage>
</organism>
<evidence type="ECO:0000313" key="1">
    <source>
        <dbReference type="EMBL" id="PQA71695.1"/>
    </source>
</evidence>
<keyword evidence="2" id="KW-1185">Reference proteome</keyword>
<sequence length="97" mass="10926">MLYGDGKRDDAPALNALFAGKPIIADSKVIVRKENEPASLRNGKFLVASTVYINKRTVEIEDCYFVHSGTFEGPALYLSHDDPHGFMRRIRFQRPSV</sequence>